<dbReference type="EMBL" id="JXAL01000005">
    <property type="protein sequence ID" value="KIL36786.1"/>
    <property type="molecule type" value="Genomic_DNA"/>
</dbReference>
<dbReference type="NCBIfam" id="TIGR00042">
    <property type="entry name" value="RdgB/HAM1 family non-canonical purine NTP pyrophosphatase"/>
    <property type="match status" value="1"/>
</dbReference>
<keyword evidence="5 7" id="KW-0460">Magnesium</keyword>
<feature type="binding site" evidence="7">
    <location>
        <position position="75"/>
    </location>
    <ligand>
        <name>substrate</name>
    </ligand>
</feature>
<dbReference type="SUPFAM" id="SSF52972">
    <property type="entry name" value="ITPase-like"/>
    <property type="match status" value="1"/>
</dbReference>
<keyword evidence="3 7" id="KW-0547">Nucleotide-binding</keyword>
<feature type="binding site" evidence="7">
    <location>
        <position position="74"/>
    </location>
    <ligand>
        <name>Mg(2+)</name>
        <dbReference type="ChEBI" id="CHEBI:18420"/>
    </ligand>
</feature>
<dbReference type="RefSeq" id="WP_041060960.1">
    <property type="nucleotide sequence ID" value="NZ_JXAL01000005.1"/>
</dbReference>
<gene>
    <name evidence="9" type="ORF">SD71_05975</name>
</gene>
<sequence length="210" mass="22689">MITAGGTLLVATRNHGKTAEFREAFRKFGVTVKDLGDVEGIPEIEETGTTFEENAFIKAKTVADIVGLPVLADDSGLCVDALNGEPGVYSARYAGEHANDADNNAKLLRELDAGLRTVGIDVTEPEVLSPAQFVSSLVLYDPQDGSRLTAEAQVEGLILREPRGSGGFGYDPLFWLPSFNRSMAELTVEEKNRISHRGQALNKLLELIGR</sequence>
<evidence type="ECO:0000313" key="10">
    <source>
        <dbReference type="Proteomes" id="UP000054526"/>
    </source>
</evidence>
<feature type="binding site" evidence="7">
    <location>
        <position position="45"/>
    </location>
    <ligand>
        <name>Mg(2+)</name>
        <dbReference type="ChEBI" id="CHEBI:18420"/>
    </ligand>
</feature>
<evidence type="ECO:0000313" key="9">
    <source>
        <dbReference type="EMBL" id="KIL36786.1"/>
    </source>
</evidence>
<dbReference type="PANTHER" id="PTHR11067:SF9">
    <property type="entry name" value="INOSINE TRIPHOSPHATE PYROPHOSPHATASE"/>
    <property type="match status" value="1"/>
</dbReference>
<comment type="catalytic activity">
    <reaction evidence="7">
        <text>XTP + H2O = XMP + diphosphate + H(+)</text>
        <dbReference type="Rhea" id="RHEA:28610"/>
        <dbReference type="ChEBI" id="CHEBI:15377"/>
        <dbReference type="ChEBI" id="CHEBI:15378"/>
        <dbReference type="ChEBI" id="CHEBI:33019"/>
        <dbReference type="ChEBI" id="CHEBI:57464"/>
        <dbReference type="ChEBI" id="CHEBI:61314"/>
        <dbReference type="EC" id="3.6.1.66"/>
    </reaction>
</comment>
<comment type="similarity">
    <text evidence="1 7 8">Belongs to the HAM1 NTPase family.</text>
</comment>
<reference evidence="9 10" key="1">
    <citation type="submission" date="2014-12" db="EMBL/GenBank/DDBJ databases">
        <title>Draft genome sequence of Cohnella kolymensis strain B-2846.</title>
        <authorList>
            <person name="Karlyshev A.V."/>
            <person name="Kudryashova E.B."/>
        </authorList>
    </citation>
    <scope>NUCLEOTIDE SEQUENCE [LARGE SCALE GENOMIC DNA]</scope>
    <source>
        <strain evidence="9 10">VKM B-2846</strain>
    </source>
</reference>
<evidence type="ECO:0000256" key="7">
    <source>
        <dbReference type="HAMAP-Rule" id="MF_01405"/>
    </source>
</evidence>
<keyword evidence="10" id="KW-1185">Reference proteome</keyword>
<dbReference type="Pfam" id="PF01725">
    <property type="entry name" value="Ham1p_like"/>
    <property type="match status" value="1"/>
</dbReference>
<evidence type="ECO:0000256" key="1">
    <source>
        <dbReference type="ARBA" id="ARBA00008023"/>
    </source>
</evidence>
<dbReference type="NCBIfam" id="NF011397">
    <property type="entry name" value="PRK14822.1"/>
    <property type="match status" value="1"/>
</dbReference>
<keyword evidence="2 7" id="KW-0479">Metal-binding</keyword>
<dbReference type="HAMAP" id="MF_01405">
    <property type="entry name" value="Non_canon_purine_NTPase"/>
    <property type="match status" value="1"/>
</dbReference>
<feature type="binding site" evidence="7">
    <location>
        <begin position="196"/>
        <end position="197"/>
    </location>
    <ligand>
        <name>substrate</name>
    </ligand>
</feature>
<comment type="cofactor">
    <cofactor evidence="7">
        <name>Mg(2+)</name>
        <dbReference type="ChEBI" id="CHEBI:18420"/>
    </cofactor>
    <text evidence="7">Binds 1 Mg(2+) ion per subunit.</text>
</comment>
<keyword evidence="6 7" id="KW-0546">Nucleotide metabolism</keyword>
<comment type="catalytic activity">
    <reaction evidence="7">
        <text>dITP + H2O = dIMP + diphosphate + H(+)</text>
        <dbReference type="Rhea" id="RHEA:28342"/>
        <dbReference type="ChEBI" id="CHEBI:15377"/>
        <dbReference type="ChEBI" id="CHEBI:15378"/>
        <dbReference type="ChEBI" id="CHEBI:33019"/>
        <dbReference type="ChEBI" id="CHEBI:61194"/>
        <dbReference type="ChEBI" id="CHEBI:61382"/>
        <dbReference type="EC" id="3.6.1.66"/>
    </reaction>
</comment>
<dbReference type="InterPro" id="IPR029001">
    <property type="entry name" value="ITPase-like_fam"/>
</dbReference>
<feature type="binding site" evidence="7">
    <location>
        <begin position="12"/>
        <end position="17"/>
    </location>
    <ligand>
        <name>substrate</name>
    </ligand>
</feature>
<dbReference type="Gene3D" id="3.90.950.10">
    <property type="match status" value="1"/>
</dbReference>
<comment type="function">
    <text evidence="7">Pyrophosphatase that catalyzes the hydrolysis of nucleoside triphosphates to their monophosphate derivatives, with a high preference for the non-canonical purine nucleotides XTP (xanthosine triphosphate), dITP (deoxyinosine triphosphate) and ITP. Seems to function as a house-cleaning enzyme that removes non-canonical purine nucleotides from the nucleotide pool, thus preventing their incorporation into DNA/RNA and avoiding chromosomal lesions.</text>
</comment>
<evidence type="ECO:0000256" key="8">
    <source>
        <dbReference type="RuleBase" id="RU003781"/>
    </source>
</evidence>
<name>A0ABR5A718_9BACL</name>
<feature type="active site" description="Proton acceptor" evidence="7">
    <location>
        <position position="74"/>
    </location>
</feature>
<feature type="binding site" evidence="7">
    <location>
        <position position="191"/>
    </location>
    <ligand>
        <name>substrate</name>
    </ligand>
</feature>
<dbReference type="PANTHER" id="PTHR11067">
    <property type="entry name" value="INOSINE TRIPHOSPHATE PYROPHOSPHATASE/HAM1 PROTEIN"/>
    <property type="match status" value="1"/>
</dbReference>
<evidence type="ECO:0000256" key="2">
    <source>
        <dbReference type="ARBA" id="ARBA00022723"/>
    </source>
</evidence>
<dbReference type="EC" id="3.6.1.66" evidence="7"/>
<comment type="caution">
    <text evidence="9">The sequence shown here is derived from an EMBL/GenBank/DDBJ whole genome shotgun (WGS) entry which is preliminary data.</text>
</comment>
<evidence type="ECO:0000256" key="4">
    <source>
        <dbReference type="ARBA" id="ARBA00022801"/>
    </source>
</evidence>
<dbReference type="InterPro" id="IPR020922">
    <property type="entry name" value="dITP/XTP_pyrophosphatase"/>
</dbReference>
<keyword evidence="4 7" id="KW-0378">Hydrolase</keyword>
<feature type="binding site" evidence="7">
    <location>
        <begin position="168"/>
        <end position="171"/>
    </location>
    <ligand>
        <name>substrate</name>
    </ligand>
</feature>
<proteinExistence type="inferred from homology"/>
<organism evidence="9 10">
    <name type="scientific">Cohnella kolymensis</name>
    <dbReference type="NCBI Taxonomy" id="1590652"/>
    <lineage>
        <taxon>Bacteria</taxon>
        <taxon>Bacillati</taxon>
        <taxon>Bacillota</taxon>
        <taxon>Bacilli</taxon>
        <taxon>Bacillales</taxon>
        <taxon>Paenibacillaceae</taxon>
        <taxon>Cohnella</taxon>
    </lineage>
</organism>
<comment type="catalytic activity">
    <reaction evidence="7">
        <text>ITP + H2O = IMP + diphosphate + H(+)</text>
        <dbReference type="Rhea" id="RHEA:29399"/>
        <dbReference type="ChEBI" id="CHEBI:15377"/>
        <dbReference type="ChEBI" id="CHEBI:15378"/>
        <dbReference type="ChEBI" id="CHEBI:33019"/>
        <dbReference type="ChEBI" id="CHEBI:58053"/>
        <dbReference type="ChEBI" id="CHEBI:61402"/>
        <dbReference type="EC" id="3.6.1.66"/>
    </reaction>
</comment>
<protein>
    <recommendedName>
        <fullName evidence="7">dITP/XTP pyrophosphatase</fullName>
        <ecNumber evidence="7">3.6.1.66</ecNumber>
    </recommendedName>
    <alternativeName>
        <fullName evidence="7">Non-canonical purine NTP pyrophosphatase</fullName>
    </alternativeName>
    <alternativeName>
        <fullName evidence="7">Non-standard purine NTP pyrophosphatase</fullName>
    </alternativeName>
    <alternativeName>
        <fullName evidence="7">Nucleoside-triphosphate diphosphatase</fullName>
    </alternativeName>
    <alternativeName>
        <fullName evidence="7">Nucleoside-triphosphate pyrophosphatase</fullName>
        <shortName evidence="7">NTPase</shortName>
    </alternativeName>
</protein>
<dbReference type="InterPro" id="IPR002637">
    <property type="entry name" value="RdgB/HAM1"/>
</dbReference>
<accession>A0ABR5A718</accession>
<comment type="subunit">
    <text evidence="7">Homodimer.</text>
</comment>
<dbReference type="Proteomes" id="UP000054526">
    <property type="component" value="Unassembled WGS sequence"/>
</dbReference>
<evidence type="ECO:0000256" key="5">
    <source>
        <dbReference type="ARBA" id="ARBA00022842"/>
    </source>
</evidence>
<evidence type="ECO:0000256" key="3">
    <source>
        <dbReference type="ARBA" id="ARBA00022741"/>
    </source>
</evidence>
<dbReference type="CDD" id="cd00515">
    <property type="entry name" value="HAM1"/>
    <property type="match status" value="1"/>
</dbReference>
<evidence type="ECO:0000256" key="6">
    <source>
        <dbReference type="ARBA" id="ARBA00023080"/>
    </source>
</evidence>